<gene>
    <name evidence="1" type="ORF">M422DRAFT_267507</name>
</gene>
<proteinExistence type="predicted"/>
<dbReference type="AlphaFoldDB" id="A0A0C9UZX6"/>
<keyword evidence="1" id="KW-0560">Oxidoreductase</keyword>
<dbReference type="HOGENOM" id="CLU_2374138_0_0_1"/>
<dbReference type="GO" id="GO:0004497">
    <property type="term" value="F:monooxygenase activity"/>
    <property type="evidence" value="ECO:0007669"/>
    <property type="project" value="UniProtKB-KW"/>
</dbReference>
<dbReference type="EMBL" id="KN837252">
    <property type="protein sequence ID" value="KIJ30901.1"/>
    <property type="molecule type" value="Genomic_DNA"/>
</dbReference>
<dbReference type="OrthoDB" id="3496539at2759"/>
<evidence type="ECO:0000313" key="1">
    <source>
        <dbReference type="EMBL" id="KIJ30901.1"/>
    </source>
</evidence>
<reference evidence="1 2" key="1">
    <citation type="submission" date="2014-06" db="EMBL/GenBank/DDBJ databases">
        <title>Evolutionary Origins and Diversification of the Mycorrhizal Mutualists.</title>
        <authorList>
            <consortium name="DOE Joint Genome Institute"/>
            <consortium name="Mycorrhizal Genomics Consortium"/>
            <person name="Kohler A."/>
            <person name="Kuo A."/>
            <person name="Nagy L.G."/>
            <person name="Floudas D."/>
            <person name="Copeland A."/>
            <person name="Barry K.W."/>
            <person name="Cichocki N."/>
            <person name="Veneault-Fourrey C."/>
            <person name="LaButti K."/>
            <person name="Lindquist E.A."/>
            <person name="Lipzen A."/>
            <person name="Lundell T."/>
            <person name="Morin E."/>
            <person name="Murat C."/>
            <person name="Riley R."/>
            <person name="Ohm R."/>
            <person name="Sun H."/>
            <person name="Tunlid A."/>
            <person name="Henrissat B."/>
            <person name="Grigoriev I.V."/>
            <person name="Hibbett D.S."/>
            <person name="Martin F."/>
        </authorList>
    </citation>
    <scope>NUCLEOTIDE SEQUENCE [LARGE SCALE GENOMIC DNA]</scope>
    <source>
        <strain evidence="1 2">SS14</strain>
    </source>
</reference>
<dbReference type="Proteomes" id="UP000054279">
    <property type="component" value="Unassembled WGS sequence"/>
</dbReference>
<sequence>MPTMQVHEVPAITNSGSYLSFLAQGIDRVTSFHRTFLMDMLHILCPDQRCRRTSSPQPKAAFPDAYTGYEHGILITIYPPYPAMYEMSGQDIWYG</sequence>
<organism evidence="1 2">
    <name type="scientific">Sphaerobolus stellatus (strain SS14)</name>
    <dbReference type="NCBI Taxonomy" id="990650"/>
    <lineage>
        <taxon>Eukaryota</taxon>
        <taxon>Fungi</taxon>
        <taxon>Dikarya</taxon>
        <taxon>Basidiomycota</taxon>
        <taxon>Agaricomycotina</taxon>
        <taxon>Agaricomycetes</taxon>
        <taxon>Phallomycetidae</taxon>
        <taxon>Geastrales</taxon>
        <taxon>Sphaerobolaceae</taxon>
        <taxon>Sphaerobolus</taxon>
    </lineage>
</organism>
<name>A0A0C9UZX6_SPHS4</name>
<keyword evidence="1" id="KW-0503">Monooxygenase</keyword>
<accession>A0A0C9UZX6</accession>
<protein>
    <submittedName>
        <fullName evidence="1">Lytic polysaccharide monooxygenase</fullName>
    </submittedName>
</protein>
<evidence type="ECO:0000313" key="2">
    <source>
        <dbReference type="Proteomes" id="UP000054279"/>
    </source>
</evidence>
<keyword evidence="2" id="KW-1185">Reference proteome</keyword>